<organism evidence="2 3">
    <name type="scientific">Arachnia propionica</name>
    <dbReference type="NCBI Taxonomy" id="1750"/>
    <lineage>
        <taxon>Bacteria</taxon>
        <taxon>Bacillati</taxon>
        <taxon>Actinomycetota</taxon>
        <taxon>Actinomycetes</taxon>
        <taxon>Propionibacteriales</taxon>
        <taxon>Propionibacteriaceae</taxon>
        <taxon>Arachnia</taxon>
    </lineage>
</organism>
<evidence type="ECO:0000313" key="2">
    <source>
        <dbReference type="EMBL" id="VEH70919.1"/>
    </source>
</evidence>
<dbReference type="InterPro" id="IPR025402">
    <property type="entry name" value="DMP19_C"/>
</dbReference>
<dbReference type="Gene3D" id="1.20.1420.60">
    <property type="match status" value="1"/>
</dbReference>
<evidence type="ECO:0000259" key="1">
    <source>
        <dbReference type="Pfam" id="PF14300"/>
    </source>
</evidence>
<dbReference type="GeneID" id="64407669"/>
<sequence>MLVDHIVVSRESIRNSDVYAVIESNISVVNYLLEEGAEPGELSPDALGSYYVDYYLAEVMNGGISQFMFNCSGDHQVLDHITYALPLLGATGHAGLFSEVRARWDAMDAEEKRVFFDGGLFNSPDPFEGISDRVYELNGSEDLIELNSAFIRNHPNLEVIRLKRLEAHLAGIIRTIPDLAARLAERERLAEENKPRYARIIDVICEEYGMELVRITAGDPGFIHEDEERVAWHFLTDHGHYSMVDMGERAVVFDDDGDEIAVVDIARVPAG</sequence>
<accession>A0A3S4UG50</accession>
<evidence type="ECO:0000313" key="3">
    <source>
        <dbReference type="Proteomes" id="UP000273044"/>
    </source>
</evidence>
<proteinExistence type="predicted"/>
<feature type="domain" description="DNA mimic protein DMP19 C-terminal" evidence="1">
    <location>
        <begin position="41"/>
        <end position="154"/>
    </location>
</feature>
<dbReference type="RefSeq" id="WP_061788428.1">
    <property type="nucleotide sequence ID" value="NZ_LR134406.1"/>
</dbReference>
<dbReference type="EMBL" id="LR134406">
    <property type="protein sequence ID" value="VEH70919.1"/>
    <property type="molecule type" value="Genomic_DNA"/>
</dbReference>
<dbReference type="AlphaFoldDB" id="A0A3S4UG50"/>
<dbReference type="Pfam" id="PF14300">
    <property type="entry name" value="DMP19"/>
    <property type="match status" value="1"/>
</dbReference>
<keyword evidence="3" id="KW-1185">Reference proteome</keyword>
<dbReference type="Proteomes" id="UP000273044">
    <property type="component" value="Chromosome"/>
</dbReference>
<name>A0A3S4UG50_9ACTN</name>
<reference evidence="2 3" key="1">
    <citation type="submission" date="2018-12" db="EMBL/GenBank/DDBJ databases">
        <authorList>
            <consortium name="Pathogen Informatics"/>
        </authorList>
    </citation>
    <scope>NUCLEOTIDE SEQUENCE [LARGE SCALE GENOMIC DNA]</scope>
    <source>
        <strain evidence="2 3">NCTC12967</strain>
    </source>
</reference>
<gene>
    <name evidence="2" type="ORF">NCTC12967_02225</name>
</gene>
<protein>
    <recommendedName>
        <fullName evidence="1">DNA mimic protein DMP19 C-terminal domain-containing protein</fullName>
    </recommendedName>
</protein>